<dbReference type="Gene3D" id="3.40.50.10190">
    <property type="entry name" value="BRCT domain"/>
    <property type="match status" value="1"/>
</dbReference>
<dbReference type="SUPFAM" id="SSF56091">
    <property type="entry name" value="DNA ligase/mRNA capping enzyme, catalytic domain"/>
    <property type="match status" value="1"/>
</dbReference>
<dbReference type="KEGG" id="vgu:HYG85_00360"/>
<dbReference type="Gene3D" id="3.30.470.30">
    <property type="entry name" value="DNA ligase/mRNA capping enzyme"/>
    <property type="match status" value="1"/>
</dbReference>
<protein>
    <recommendedName>
        <fullName evidence="11">DNA ligase</fullName>
        <ecNumber evidence="11">6.5.1.2</ecNumber>
    </recommendedName>
    <alternativeName>
        <fullName evidence="11">Polydeoxyribonucleotide synthase [NAD(+)]</fullName>
    </alternativeName>
</protein>
<dbReference type="NCBIfam" id="TIGR00575">
    <property type="entry name" value="dnlj"/>
    <property type="match status" value="1"/>
</dbReference>
<dbReference type="InterPro" id="IPR001357">
    <property type="entry name" value="BRCT_dom"/>
</dbReference>
<evidence type="ECO:0000256" key="6">
    <source>
        <dbReference type="ARBA" id="ARBA00022833"/>
    </source>
</evidence>
<name>A0A8J8M756_9FIRM</name>
<dbReference type="Pfam" id="PF12826">
    <property type="entry name" value="HHH_2"/>
    <property type="match status" value="1"/>
</dbReference>
<evidence type="ECO:0000313" key="14">
    <source>
        <dbReference type="Proteomes" id="UP000677305"/>
    </source>
</evidence>
<dbReference type="InterPro" id="IPR041663">
    <property type="entry name" value="DisA/LigA_HHH"/>
</dbReference>
<keyword evidence="6 11" id="KW-0862">Zinc</keyword>
<feature type="binding site" evidence="11">
    <location>
        <position position="391"/>
    </location>
    <ligand>
        <name>Zn(2+)</name>
        <dbReference type="ChEBI" id="CHEBI:29105"/>
    </ligand>
</feature>
<keyword evidence="14" id="KW-1185">Reference proteome</keyword>
<dbReference type="NCBIfam" id="NF005932">
    <property type="entry name" value="PRK07956.1"/>
    <property type="match status" value="1"/>
</dbReference>
<dbReference type="InterPro" id="IPR001679">
    <property type="entry name" value="DNA_ligase"/>
</dbReference>
<evidence type="ECO:0000256" key="1">
    <source>
        <dbReference type="ARBA" id="ARBA00004067"/>
    </source>
</evidence>
<dbReference type="AlphaFoldDB" id="A0A8J8M756"/>
<dbReference type="CDD" id="cd17748">
    <property type="entry name" value="BRCT_DNA_ligase_like"/>
    <property type="match status" value="1"/>
</dbReference>
<evidence type="ECO:0000256" key="11">
    <source>
        <dbReference type="HAMAP-Rule" id="MF_01588"/>
    </source>
</evidence>
<evidence type="ECO:0000256" key="10">
    <source>
        <dbReference type="ARBA" id="ARBA00034005"/>
    </source>
</evidence>
<dbReference type="SUPFAM" id="SSF52113">
    <property type="entry name" value="BRCT domain"/>
    <property type="match status" value="1"/>
</dbReference>
<comment type="catalytic activity">
    <reaction evidence="10 11">
        <text>NAD(+) + (deoxyribonucleotide)n-3'-hydroxyl + 5'-phospho-(deoxyribonucleotide)m = (deoxyribonucleotide)n+m + AMP + beta-nicotinamide D-nucleotide.</text>
        <dbReference type="EC" id="6.5.1.2"/>
    </reaction>
</comment>
<keyword evidence="2 11" id="KW-0436">Ligase</keyword>
<dbReference type="Pfam" id="PF03120">
    <property type="entry name" value="OB_DNA_ligase"/>
    <property type="match status" value="1"/>
</dbReference>
<dbReference type="PROSITE" id="PS50172">
    <property type="entry name" value="BRCT"/>
    <property type="match status" value="1"/>
</dbReference>
<feature type="binding site" evidence="11">
    <location>
        <position position="158"/>
    </location>
    <ligand>
        <name>NAD(+)</name>
        <dbReference type="ChEBI" id="CHEBI:57540"/>
    </ligand>
</feature>
<dbReference type="Pfam" id="PF01653">
    <property type="entry name" value="DNA_ligase_aden"/>
    <property type="match status" value="1"/>
</dbReference>
<feature type="binding site" evidence="11">
    <location>
        <position position="124"/>
    </location>
    <ligand>
        <name>NAD(+)</name>
        <dbReference type="ChEBI" id="CHEBI:57540"/>
    </ligand>
</feature>
<dbReference type="FunFam" id="1.10.150.20:FF:000007">
    <property type="entry name" value="DNA ligase"/>
    <property type="match status" value="1"/>
</dbReference>
<sequence length="654" mass="74244">MNELNRMKELVQLLNRAGEEYYQKNNEIMSNYEYDNLYDELIELEKETGITMSDSPTNKVGYTLLSSLPKEKHKTRMLSLDKTKEISALKEWIGDKKGMLSWKLDGLTIVLTYNEGKLVKAVTRGNGEVGEVITNNAKVFKNIPLHISYKDELIIRGEAVIKYSDFKIINERIVDKDKYKNPRNLCSGTVRQLNNEITAKRNVHFFAFTLVQADDVDFSDSKINQLEWLQSLGFDTVEYSIVYKDNIEDEIKNFEDKIQHNDFGSDGLVLTFDSISYSRSLGQTAKFPRHSIAFKWSDEVKDTKLLYIEWSASRTGAINPIAVFEPIELEGTTVKRASLHNLSILEQLQLIKGDTIEVYKANMIIPQVANNLSKENTDDQTSREVLIPSKCPVCGGEVEVKQVNDVKVLYCINEECQAKKIKAFTHFVARDAMNIEGLSESTIQKFIDKGFIKTFADIYRIEKYKDEIIALEGFGEKSYINLIKSIEKSKEVLLPNFIYALGIINVGLSNAKLICKHYDYDLDKILSASEEELTLIEGYGSIIAKSFVMYFSDEKNMEAINDLLDYVIIQKIESTNNNILEGKTFVITGSLTIYANRKELKELIESLGGKVTGSVTGNTDYLINNNVESSSSKNKKAKELGVPIIDEETFQSLL</sequence>
<reference evidence="13 14" key="1">
    <citation type="submission" date="2020-07" db="EMBL/GenBank/DDBJ databases">
        <title>Vallitalea guaymasensis genome.</title>
        <authorList>
            <person name="Postec A."/>
        </authorList>
    </citation>
    <scope>NUCLEOTIDE SEQUENCE [LARGE SCALE GENOMIC DNA]</scope>
    <source>
        <strain evidence="13 14">Ra1766G1</strain>
    </source>
</reference>
<evidence type="ECO:0000256" key="2">
    <source>
        <dbReference type="ARBA" id="ARBA00022598"/>
    </source>
</evidence>
<accession>A0A8J8M756</accession>
<keyword evidence="5 11" id="KW-0227">DNA damage</keyword>
<evidence type="ECO:0000256" key="3">
    <source>
        <dbReference type="ARBA" id="ARBA00022705"/>
    </source>
</evidence>
<keyword evidence="9 11" id="KW-0464">Manganese</keyword>
<keyword evidence="3 11" id="KW-0235">DNA replication</keyword>
<evidence type="ECO:0000256" key="9">
    <source>
        <dbReference type="ARBA" id="ARBA00023211"/>
    </source>
</evidence>
<feature type="binding site" evidence="11">
    <location>
        <position position="416"/>
    </location>
    <ligand>
        <name>Zn(2+)</name>
        <dbReference type="ChEBI" id="CHEBI:29105"/>
    </ligand>
</feature>
<evidence type="ECO:0000313" key="13">
    <source>
        <dbReference type="EMBL" id="QUH27453.1"/>
    </source>
</evidence>
<dbReference type="HAMAP" id="MF_01588">
    <property type="entry name" value="DNA_ligase_A"/>
    <property type="match status" value="1"/>
</dbReference>
<dbReference type="InterPro" id="IPR010994">
    <property type="entry name" value="RuvA_2-like"/>
</dbReference>
<dbReference type="PIRSF" id="PIRSF001604">
    <property type="entry name" value="LigA"/>
    <property type="match status" value="1"/>
</dbReference>
<keyword evidence="4 11" id="KW-0479">Metal-binding</keyword>
<evidence type="ECO:0000256" key="7">
    <source>
        <dbReference type="ARBA" id="ARBA00023027"/>
    </source>
</evidence>
<comment type="caution">
    <text evidence="11">Lacks conserved residue(s) required for the propagation of feature annotation.</text>
</comment>
<dbReference type="EMBL" id="CP058561">
    <property type="protein sequence ID" value="QUH27453.1"/>
    <property type="molecule type" value="Genomic_DNA"/>
</dbReference>
<feature type="binding site" evidence="11">
    <location>
        <begin position="79"/>
        <end position="80"/>
    </location>
    <ligand>
        <name>NAD(+)</name>
        <dbReference type="ChEBI" id="CHEBI:57540"/>
    </ligand>
</feature>
<dbReference type="Gene3D" id="1.10.287.610">
    <property type="entry name" value="Helix hairpin bin"/>
    <property type="match status" value="1"/>
</dbReference>
<organism evidence="13 14">
    <name type="scientific">Vallitalea guaymasensis</name>
    <dbReference type="NCBI Taxonomy" id="1185412"/>
    <lineage>
        <taxon>Bacteria</taxon>
        <taxon>Bacillati</taxon>
        <taxon>Bacillota</taxon>
        <taxon>Clostridia</taxon>
        <taxon>Lachnospirales</taxon>
        <taxon>Vallitaleaceae</taxon>
        <taxon>Vallitalea</taxon>
    </lineage>
</organism>
<dbReference type="InterPro" id="IPR012340">
    <property type="entry name" value="NA-bd_OB-fold"/>
</dbReference>
<comment type="function">
    <text evidence="1 11">DNA ligase that catalyzes the formation of phosphodiester linkages between 5'-phosphoryl and 3'-hydroxyl groups in double-stranded DNA using NAD as a coenzyme and as the energy source for the reaction. It is essential for DNA replication and repair of damaged DNA.</text>
</comment>
<evidence type="ECO:0000256" key="8">
    <source>
        <dbReference type="ARBA" id="ARBA00023204"/>
    </source>
</evidence>
<feature type="binding site" evidence="11">
    <location>
        <position position="394"/>
    </location>
    <ligand>
        <name>Zn(2+)</name>
        <dbReference type="ChEBI" id="CHEBI:29105"/>
    </ligand>
</feature>
<dbReference type="GO" id="GO:0046872">
    <property type="term" value="F:metal ion binding"/>
    <property type="evidence" value="ECO:0007669"/>
    <property type="project" value="UniProtKB-KW"/>
</dbReference>
<dbReference type="Pfam" id="PF00533">
    <property type="entry name" value="BRCT"/>
    <property type="match status" value="1"/>
</dbReference>
<feature type="binding site" evidence="11">
    <location>
        <position position="295"/>
    </location>
    <ligand>
        <name>NAD(+)</name>
        <dbReference type="ChEBI" id="CHEBI:57540"/>
    </ligand>
</feature>
<feature type="active site" description="N6-AMP-lysine intermediate" evidence="11">
    <location>
        <position position="103"/>
    </location>
</feature>
<dbReference type="GO" id="GO:0006281">
    <property type="term" value="P:DNA repair"/>
    <property type="evidence" value="ECO:0007669"/>
    <property type="project" value="UniProtKB-KW"/>
</dbReference>
<evidence type="ECO:0000256" key="4">
    <source>
        <dbReference type="ARBA" id="ARBA00022723"/>
    </source>
</evidence>
<evidence type="ECO:0000259" key="12">
    <source>
        <dbReference type="PROSITE" id="PS50172"/>
    </source>
</evidence>
<dbReference type="GO" id="GO:0006260">
    <property type="term" value="P:DNA replication"/>
    <property type="evidence" value="ECO:0007669"/>
    <property type="project" value="UniProtKB-KW"/>
</dbReference>
<dbReference type="InterPro" id="IPR013839">
    <property type="entry name" value="DNAligase_adenylation"/>
</dbReference>
<keyword evidence="7 11" id="KW-0520">NAD</keyword>
<dbReference type="SMART" id="SM00292">
    <property type="entry name" value="BRCT"/>
    <property type="match status" value="1"/>
</dbReference>
<dbReference type="Gene3D" id="2.40.50.140">
    <property type="entry name" value="Nucleic acid-binding proteins"/>
    <property type="match status" value="1"/>
</dbReference>
<comment type="cofactor">
    <cofactor evidence="11">
        <name>Mg(2+)</name>
        <dbReference type="ChEBI" id="CHEBI:18420"/>
    </cofactor>
    <cofactor evidence="11">
        <name>Mn(2+)</name>
        <dbReference type="ChEBI" id="CHEBI:29035"/>
    </cofactor>
</comment>
<dbReference type="SUPFAM" id="SSF47781">
    <property type="entry name" value="RuvA domain 2-like"/>
    <property type="match status" value="1"/>
</dbReference>
<comment type="similarity">
    <text evidence="11">Belongs to the NAD-dependent DNA ligase family. LigA subfamily.</text>
</comment>
<dbReference type="GO" id="GO:0003911">
    <property type="term" value="F:DNA ligase (NAD+) activity"/>
    <property type="evidence" value="ECO:0007669"/>
    <property type="project" value="UniProtKB-UniRule"/>
</dbReference>
<dbReference type="Gene3D" id="1.10.150.20">
    <property type="entry name" value="5' to 3' exonuclease, C-terminal subdomain"/>
    <property type="match status" value="2"/>
</dbReference>
<dbReference type="SUPFAM" id="SSF50249">
    <property type="entry name" value="Nucleic acid-binding proteins"/>
    <property type="match status" value="1"/>
</dbReference>
<dbReference type="Proteomes" id="UP000677305">
    <property type="component" value="Chromosome"/>
</dbReference>
<dbReference type="EC" id="6.5.1.2" evidence="11"/>
<proteinExistence type="inferred from homology"/>
<dbReference type="InterPro" id="IPR013840">
    <property type="entry name" value="DNAligase_N"/>
</dbReference>
<dbReference type="InterPro" id="IPR036420">
    <property type="entry name" value="BRCT_dom_sf"/>
</dbReference>
<keyword evidence="11" id="KW-0460">Magnesium</keyword>
<dbReference type="RefSeq" id="WP_212691829.1">
    <property type="nucleotide sequence ID" value="NZ_CP058561.1"/>
</dbReference>
<feature type="domain" description="BRCT" evidence="12">
    <location>
        <begin position="575"/>
        <end position="654"/>
    </location>
</feature>
<evidence type="ECO:0000256" key="5">
    <source>
        <dbReference type="ARBA" id="ARBA00022763"/>
    </source>
</evidence>
<gene>
    <name evidence="11 13" type="primary">ligA</name>
    <name evidence="13" type="ORF">HYG85_00360</name>
</gene>
<dbReference type="InterPro" id="IPR004150">
    <property type="entry name" value="NAD_DNA_ligase_OB"/>
</dbReference>
<dbReference type="SMART" id="SM00532">
    <property type="entry name" value="LIGANc"/>
    <property type="match status" value="1"/>
</dbReference>
<keyword evidence="8 11" id="KW-0234">DNA repair</keyword>